<dbReference type="EMBL" id="QJKJ01007773">
    <property type="protein sequence ID" value="RDX81998.1"/>
    <property type="molecule type" value="Genomic_DNA"/>
</dbReference>
<accession>A0A371FUL5</accession>
<sequence length="72" mass="8103">MKSTICFPGTQESTYVCSIPASNALTRANSLSSLLSRLYSVPKLHLPSTWQGTTTFRKYTTHFVAFLDIRME</sequence>
<organism evidence="1 2">
    <name type="scientific">Mucuna pruriens</name>
    <name type="common">Velvet bean</name>
    <name type="synonym">Dolichos pruriens</name>
    <dbReference type="NCBI Taxonomy" id="157652"/>
    <lineage>
        <taxon>Eukaryota</taxon>
        <taxon>Viridiplantae</taxon>
        <taxon>Streptophyta</taxon>
        <taxon>Embryophyta</taxon>
        <taxon>Tracheophyta</taxon>
        <taxon>Spermatophyta</taxon>
        <taxon>Magnoliopsida</taxon>
        <taxon>eudicotyledons</taxon>
        <taxon>Gunneridae</taxon>
        <taxon>Pentapetalae</taxon>
        <taxon>rosids</taxon>
        <taxon>fabids</taxon>
        <taxon>Fabales</taxon>
        <taxon>Fabaceae</taxon>
        <taxon>Papilionoideae</taxon>
        <taxon>50 kb inversion clade</taxon>
        <taxon>NPAAA clade</taxon>
        <taxon>indigoferoid/millettioid clade</taxon>
        <taxon>Phaseoleae</taxon>
        <taxon>Mucuna</taxon>
    </lineage>
</organism>
<keyword evidence="2" id="KW-1185">Reference proteome</keyword>
<evidence type="ECO:0000313" key="1">
    <source>
        <dbReference type="EMBL" id="RDX81998.1"/>
    </source>
</evidence>
<proteinExistence type="predicted"/>
<gene>
    <name evidence="1" type="ORF">CR513_37269</name>
</gene>
<reference evidence="1" key="1">
    <citation type="submission" date="2018-05" db="EMBL/GenBank/DDBJ databases">
        <title>Draft genome of Mucuna pruriens seed.</title>
        <authorList>
            <person name="Nnadi N.E."/>
            <person name="Vos R."/>
            <person name="Hasami M.H."/>
            <person name="Devisetty U.K."/>
            <person name="Aguiy J.C."/>
        </authorList>
    </citation>
    <scope>NUCLEOTIDE SEQUENCE [LARGE SCALE GENOMIC DNA]</scope>
    <source>
        <strain evidence="1">JCA_2017</strain>
    </source>
</reference>
<dbReference type="AlphaFoldDB" id="A0A371FUL5"/>
<evidence type="ECO:0000313" key="2">
    <source>
        <dbReference type="Proteomes" id="UP000257109"/>
    </source>
</evidence>
<feature type="non-terminal residue" evidence="1">
    <location>
        <position position="1"/>
    </location>
</feature>
<protein>
    <submittedName>
        <fullName evidence="1">Uncharacterized protein</fullName>
    </submittedName>
</protein>
<comment type="caution">
    <text evidence="1">The sequence shown here is derived from an EMBL/GenBank/DDBJ whole genome shotgun (WGS) entry which is preliminary data.</text>
</comment>
<name>A0A371FUL5_MUCPR</name>
<dbReference type="Proteomes" id="UP000257109">
    <property type="component" value="Unassembled WGS sequence"/>
</dbReference>